<dbReference type="GeneID" id="303295588"/>
<evidence type="ECO:0000256" key="2">
    <source>
        <dbReference type="SAM" id="Phobius"/>
    </source>
</evidence>
<reference evidence="4" key="1">
    <citation type="journal article" date="2019" name="Int. J. Syst. Evol. Microbiol.">
        <title>The Global Catalogue of Microorganisms (GCM) 10K type strain sequencing project: providing services to taxonomists for standard genome sequencing and annotation.</title>
        <authorList>
            <consortium name="The Broad Institute Genomics Platform"/>
            <consortium name="The Broad Institute Genome Sequencing Center for Infectious Disease"/>
            <person name="Wu L."/>
            <person name="Ma J."/>
        </authorList>
    </citation>
    <scope>NUCLEOTIDE SEQUENCE [LARGE SCALE GENOMIC DNA]</scope>
    <source>
        <strain evidence="4">CGMCC 1.16455</strain>
    </source>
</reference>
<gene>
    <name evidence="3" type="ORF">ACFPK8_05095</name>
</gene>
<keyword evidence="4" id="KW-1185">Reference proteome</keyword>
<comment type="caution">
    <text evidence="3">The sequence shown here is derived from an EMBL/GenBank/DDBJ whole genome shotgun (WGS) entry which is preliminary data.</text>
</comment>
<dbReference type="InterPro" id="IPR038750">
    <property type="entry name" value="YczE/YyaS-like"/>
</dbReference>
<dbReference type="PANTHER" id="PTHR40078:SF1">
    <property type="entry name" value="INTEGRAL MEMBRANE PROTEIN"/>
    <property type="match status" value="1"/>
</dbReference>
<name>A0ABW0FDU9_9MICO</name>
<feature type="transmembrane region" description="Helical" evidence="2">
    <location>
        <begin position="173"/>
        <end position="192"/>
    </location>
</feature>
<evidence type="ECO:0000313" key="3">
    <source>
        <dbReference type="EMBL" id="MFC5296878.1"/>
    </source>
</evidence>
<dbReference type="RefSeq" id="WP_319021617.1">
    <property type="nucleotide sequence ID" value="NZ_BAAAIR010000003.1"/>
</dbReference>
<feature type="transmembrane region" description="Helical" evidence="2">
    <location>
        <begin position="198"/>
        <end position="220"/>
    </location>
</feature>
<feature type="transmembrane region" description="Helical" evidence="2">
    <location>
        <begin position="74"/>
        <end position="93"/>
    </location>
</feature>
<dbReference type="Pfam" id="PF19700">
    <property type="entry name" value="DUF6198"/>
    <property type="match status" value="1"/>
</dbReference>
<feature type="transmembrane region" description="Helical" evidence="2">
    <location>
        <begin position="34"/>
        <end position="54"/>
    </location>
</feature>
<evidence type="ECO:0000256" key="1">
    <source>
        <dbReference type="SAM" id="MobiDB-lite"/>
    </source>
</evidence>
<proteinExistence type="predicted"/>
<feature type="transmembrane region" description="Helical" evidence="2">
    <location>
        <begin position="105"/>
        <end position="125"/>
    </location>
</feature>
<sequence length="249" mass="25510">MSAPSPTPAPVPAPASELSNLSFRDQLRVDRLPLRLLQMMVGLSGFGFSLAMLLRSGLGGAPWDVLHAALADRAGLSVGTLSIAVSFVVLLLWIPLREQVGIGTIANAVWVGVSIDLGMLVLPAAPNLTAGILLAVTGVVINGVSAAVYIGAQLGPGARDGLMTGLSRRLGRPVGPVRIVLEILVLGTGWLLGGPVGAGTFLYAVGLGPVIQLALPYVIMPVRGLRGSERSERGTAQGRTDPDVPAGPA</sequence>
<evidence type="ECO:0000313" key="4">
    <source>
        <dbReference type="Proteomes" id="UP001595937"/>
    </source>
</evidence>
<keyword evidence="2" id="KW-0812">Transmembrane</keyword>
<dbReference type="EMBL" id="JBHSLN010000016">
    <property type="protein sequence ID" value="MFC5296878.1"/>
    <property type="molecule type" value="Genomic_DNA"/>
</dbReference>
<dbReference type="PANTHER" id="PTHR40078">
    <property type="entry name" value="INTEGRAL MEMBRANE PROTEIN-RELATED"/>
    <property type="match status" value="1"/>
</dbReference>
<keyword evidence="2" id="KW-0472">Membrane</keyword>
<feature type="transmembrane region" description="Helical" evidence="2">
    <location>
        <begin position="131"/>
        <end position="152"/>
    </location>
</feature>
<feature type="region of interest" description="Disordered" evidence="1">
    <location>
        <begin position="229"/>
        <end position="249"/>
    </location>
</feature>
<keyword evidence="2" id="KW-1133">Transmembrane helix</keyword>
<protein>
    <submittedName>
        <fullName evidence="3">YitT family protein</fullName>
    </submittedName>
</protein>
<accession>A0ABW0FDU9</accession>
<organism evidence="3 4">
    <name type="scientific">Brachybacterium tyrofermentans</name>
    <dbReference type="NCBI Taxonomy" id="47848"/>
    <lineage>
        <taxon>Bacteria</taxon>
        <taxon>Bacillati</taxon>
        <taxon>Actinomycetota</taxon>
        <taxon>Actinomycetes</taxon>
        <taxon>Micrococcales</taxon>
        <taxon>Dermabacteraceae</taxon>
        <taxon>Brachybacterium</taxon>
    </lineage>
</organism>
<dbReference type="Proteomes" id="UP001595937">
    <property type="component" value="Unassembled WGS sequence"/>
</dbReference>